<dbReference type="GO" id="GO:0004407">
    <property type="term" value="F:histone deacetylase activity"/>
    <property type="evidence" value="ECO:0007669"/>
    <property type="project" value="TreeGrafter"/>
</dbReference>
<dbReference type="InterPro" id="IPR023696">
    <property type="entry name" value="Ureohydrolase_dom_sf"/>
</dbReference>
<dbReference type="InterPro" id="IPR037138">
    <property type="entry name" value="His_deacetylse_dom_sf"/>
</dbReference>
<dbReference type="GO" id="GO:0000118">
    <property type="term" value="C:histone deacetylase complex"/>
    <property type="evidence" value="ECO:0007669"/>
    <property type="project" value="TreeGrafter"/>
</dbReference>
<dbReference type="GO" id="GO:0040029">
    <property type="term" value="P:epigenetic regulation of gene expression"/>
    <property type="evidence" value="ECO:0007669"/>
    <property type="project" value="TreeGrafter"/>
</dbReference>
<evidence type="ECO:0000313" key="3">
    <source>
        <dbReference type="Proteomes" id="UP000485058"/>
    </source>
</evidence>
<organism evidence="2 3">
    <name type="scientific">Haematococcus lacustris</name>
    <name type="common">Green alga</name>
    <name type="synonym">Haematococcus pluvialis</name>
    <dbReference type="NCBI Taxonomy" id="44745"/>
    <lineage>
        <taxon>Eukaryota</taxon>
        <taxon>Viridiplantae</taxon>
        <taxon>Chlorophyta</taxon>
        <taxon>core chlorophytes</taxon>
        <taxon>Chlorophyceae</taxon>
        <taxon>CS clade</taxon>
        <taxon>Chlamydomonadales</taxon>
        <taxon>Haematococcaceae</taxon>
        <taxon>Haematococcus</taxon>
    </lineage>
</organism>
<comment type="caution">
    <text evidence="2">The sequence shown here is derived from an EMBL/GenBank/DDBJ whole genome shotgun (WGS) entry which is preliminary data.</text>
</comment>
<dbReference type="PANTHER" id="PTHR10625">
    <property type="entry name" value="HISTONE DEACETYLASE HDAC1-RELATED"/>
    <property type="match status" value="1"/>
</dbReference>
<dbReference type="GO" id="GO:0005737">
    <property type="term" value="C:cytoplasm"/>
    <property type="evidence" value="ECO:0007669"/>
    <property type="project" value="TreeGrafter"/>
</dbReference>
<keyword evidence="2" id="KW-0378">Hydrolase</keyword>
<dbReference type="Proteomes" id="UP000485058">
    <property type="component" value="Unassembled WGS sequence"/>
</dbReference>
<feature type="non-terminal residue" evidence="2">
    <location>
        <position position="63"/>
    </location>
</feature>
<dbReference type="InterPro" id="IPR023801">
    <property type="entry name" value="His_deacetylse_dom"/>
</dbReference>
<dbReference type="Gene3D" id="3.40.800.20">
    <property type="entry name" value="Histone deacetylase domain"/>
    <property type="match status" value="1"/>
</dbReference>
<proteinExistence type="predicted"/>
<dbReference type="AlphaFoldDB" id="A0A699YP71"/>
<gene>
    <name evidence="2" type="ORF">HaLaN_07326</name>
</gene>
<dbReference type="EMBL" id="BLLF01000434">
    <property type="protein sequence ID" value="GFH11770.1"/>
    <property type="molecule type" value="Genomic_DNA"/>
</dbReference>
<accession>A0A699YP71</accession>
<name>A0A699YP71_HAELA</name>
<evidence type="ECO:0000313" key="2">
    <source>
        <dbReference type="EMBL" id="GFH11770.1"/>
    </source>
</evidence>
<reference evidence="2 3" key="1">
    <citation type="submission" date="2020-02" db="EMBL/GenBank/DDBJ databases">
        <title>Draft genome sequence of Haematococcus lacustris strain NIES-144.</title>
        <authorList>
            <person name="Morimoto D."/>
            <person name="Nakagawa S."/>
            <person name="Yoshida T."/>
            <person name="Sawayama S."/>
        </authorList>
    </citation>
    <scope>NUCLEOTIDE SEQUENCE [LARGE SCALE GENOMIC DNA]</scope>
    <source>
        <strain evidence="2 3">NIES-144</strain>
    </source>
</reference>
<keyword evidence="3" id="KW-1185">Reference proteome</keyword>
<protein>
    <submittedName>
        <fullName evidence="2">Histone deacetylase-like amidohydrolase</fullName>
    </submittedName>
</protein>
<feature type="domain" description="Histone deacetylase" evidence="1">
    <location>
        <begin position="1"/>
        <end position="61"/>
    </location>
</feature>
<dbReference type="GO" id="GO:0016787">
    <property type="term" value="F:hydrolase activity"/>
    <property type="evidence" value="ECO:0007669"/>
    <property type="project" value="UniProtKB-KW"/>
</dbReference>
<sequence length="63" mass="7002">MGFCIFNNVAVAAAAALQQHGLERVAIVDYDVHHGNGTQHVFEDDPRVLFISLHQDSNYPKHS</sequence>
<feature type="non-terminal residue" evidence="2">
    <location>
        <position position="1"/>
    </location>
</feature>
<dbReference type="SUPFAM" id="SSF52768">
    <property type="entry name" value="Arginase/deacetylase"/>
    <property type="match status" value="1"/>
</dbReference>
<dbReference type="Pfam" id="PF00850">
    <property type="entry name" value="Hist_deacetyl"/>
    <property type="match status" value="1"/>
</dbReference>
<dbReference type="PANTHER" id="PTHR10625:SF31">
    <property type="entry name" value="HISTONE DEACETYLASE DOMAIN-CONTAINING PROTEIN"/>
    <property type="match status" value="1"/>
</dbReference>
<evidence type="ECO:0000259" key="1">
    <source>
        <dbReference type="Pfam" id="PF00850"/>
    </source>
</evidence>